<evidence type="ECO:0000313" key="2">
    <source>
        <dbReference type="Proteomes" id="UP001476798"/>
    </source>
</evidence>
<proteinExistence type="predicted"/>
<organism evidence="1 2">
    <name type="scientific">Goodea atripinnis</name>
    <dbReference type="NCBI Taxonomy" id="208336"/>
    <lineage>
        <taxon>Eukaryota</taxon>
        <taxon>Metazoa</taxon>
        <taxon>Chordata</taxon>
        <taxon>Craniata</taxon>
        <taxon>Vertebrata</taxon>
        <taxon>Euteleostomi</taxon>
        <taxon>Actinopterygii</taxon>
        <taxon>Neopterygii</taxon>
        <taxon>Teleostei</taxon>
        <taxon>Neoteleostei</taxon>
        <taxon>Acanthomorphata</taxon>
        <taxon>Ovalentaria</taxon>
        <taxon>Atherinomorphae</taxon>
        <taxon>Cyprinodontiformes</taxon>
        <taxon>Goodeidae</taxon>
        <taxon>Goodea</taxon>
    </lineage>
</organism>
<gene>
    <name evidence="1" type="ORF">GOODEAATRI_008043</name>
</gene>
<dbReference type="Proteomes" id="UP001476798">
    <property type="component" value="Unassembled WGS sequence"/>
</dbReference>
<protein>
    <submittedName>
        <fullName evidence="1">Uncharacterized protein</fullName>
    </submittedName>
</protein>
<dbReference type="EMBL" id="JAHRIO010040401">
    <property type="protein sequence ID" value="MEQ2171182.1"/>
    <property type="molecule type" value="Genomic_DNA"/>
</dbReference>
<accession>A0ABV0NIE2</accession>
<name>A0ABV0NIE2_9TELE</name>
<keyword evidence="2" id="KW-1185">Reference proteome</keyword>
<evidence type="ECO:0000313" key="1">
    <source>
        <dbReference type="EMBL" id="MEQ2171182.1"/>
    </source>
</evidence>
<reference evidence="1 2" key="1">
    <citation type="submission" date="2021-06" db="EMBL/GenBank/DDBJ databases">
        <authorList>
            <person name="Palmer J.M."/>
        </authorList>
    </citation>
    <scope>NUCLEOTIDE SEQUENCE [LARGE SCALE GENOMIC DNA]</scope>
    <source>
        <strain evidence="1 2">GA_2019</strain>
        <tissue evidence="1">Muscle</tissue>
    </source>
</reference>
<sequence length="127" mass="14185">MLVAGKKNHCASACLRKAYETVPRKEMWYYMRKSSGRDSETVVRCVVKVLITIDWLVYRKKLQTSALLQLSSAFREGVALGLRFSNCGKSITGFTGGTGRLPVVVFRRNGGTIICKIIANKLTMINH</sequence>
<comment type="caution">
    <text evidence="1">The sequence shown here is derived from an EMBL/GenBank/DDBJ whole genome shotgun (WGS) entry which is preliminary data.</text>
</comment>